<dbReference type="Gene3D" id="3.30.420.10">
    <property type="entry name" value="Ribonuclease H-like superfamily/Ribonuclease H"/>
    <property type="match status" value="1"/>
</dbReference>
<accession>A0A7X2H3L2</accession>
<gene>
    <name evidence="5" type="ORF">GJB61_07195</name>
</gene>
<keyword evidence="2" id="KW-0378">Hydrolase</keyword>
<dbReference type="SMART" id="SM00479">
    <property type="entry name" value="EXOIII"/>
    <property type="match status" value="1"/>
</dbReference>
<keyword evidence="1" id="KW-0540">Nuclease</keyword>
<dbReference type="NCBIfam" id="TIGR00573">
    <property type="entry name" value="dnaq"/>
    <property type="match status" value="1"/>
</dbReference>
<dbReference type="GO" id="GO:0003677">
    <property type="term" value="F:DNA binding"/>
    <property type="evidence" value="ECO:0007669"/>
    <property type="project" value="InterPro"/>
</dbReference>
<evidence type="ECO:0000256" key="2">
    <source>
        <dbReference type="ARBA" id="ARBA00022801"/>
    </source>
</evidence>
<evidence type="ECO:0000313" key="5">
    <source>
        <dbReference type="EMBL" id="MRN52783.1"/>
    </source>
</evidence>
<dbReference type="PANTHER" id="PTHR30231:SF41">
    <property type="entry name" value="DNA POLYMERASE III SUBUNIT EPSILON"/>
    <property type="match status" value="1"/>
</dbReference>
<reference evidence="5 6" key="1">
    <citation type="submission" date="2019-11" db="EMBL/GenBank/DDBJ databases">
        <title>Paenibacillus monticola sp. nov., a novel PGPR strain isolated from mountain sample in China.</title>
        <authorList>
            <person name="Zhao Q."/>
            <person name="Li H.-P."/>
            <person name="Zhang J.-L."/>
        </authorList>
    </citation>
    <scope>NUCLEOTIDE SEQUENCE [LARGE SCALE GENOMIC DNA]</scope>
    <source>
        <strain evidence="5 6">LC-T2</strain>
    </source>
</reference>
<dbReference type="InterPro" id="IPR036397">
    <property type="entry name" value="RNaseH_sf"/>
</dbReference>
<dbReference type="AlphaFoldDB" id="A0A7X2H3L2"/>
<dbReference type="NCBIfam" id="NF005836">
    <property type="entry name" value="PRK07740.1"/>
    <property type="match status" value="1"/>
</dbReference>
<feature type="domain" description="Exonuclease" evidence="4">
    <location>
        <begin position="63"/>
        <end position="232"/>
    </location>
</feature>
<dbReference type="Proteomes" id="UP000463051">
    <property type="component" value="Unassembled WGS sequence"/>
</dbReference>
<dbReference type="GO" id="GO:0045004">
    <property type="term" value="P:DNA replication proofreading"/>
    <property type="evidence" value="ECO:0007669"/>
    <property type="project" value="TreeGrafter"/>
</dbReference>
<dbReference type="Pfam" id="PF00929">
    <property type="entry name" value="RNase_T"/>
    <property type="match status" value="1"/>
</dbReference>
<evidence type="ECO:0000256" key="1">
    <source>
        <dbReference type="ARBA" id="ARBA00022722"/>
    </source>
</evidence>
<protein>
    <submittedName>
        <fullName evidence="5">3'-5' exonuclease</fullName>
    </submittedName>
</protein>
<dbReference type="FunFam" id="3.30.420.10:FF:000045">
    <property type="entry name" value="3'-5' exonuclease DinG"/>
    <property type="match status" value="1"/>
</dbReference>
<dbReference type="InterPro" id="IPR012337">
    <property type="entry name" value="RNaseH-like_sf"/>
</dbReference>
<keyword evidence="6" id="KW-1185">Reference proteome</keyword>
<comment type="caution">
    <text evidence="5">The sequence shown here is derived from an EMBL/GenBank/DDBJ whole genome shotgun (WGS) entry which is preliminary data.</text>
</comment>
<dbReference type="GO" id="GO:0003887">
    <property type="term" value="F:DNA-directed DNA polymerase activity"/>
    <property type="evidence" value="ECO:0007669"/>
    <property type="project" value="InterPro"/>
</dbReference>
<dbReference type="PANTHER" id="PTHR30231">
    <property type="entry name" value="DNA POLYMERASE III SUBUNIT EPSILON"/>
    <property type="match status" value="1"/>
</dbReference>
<dbReference type="SUPFAM" id="SSF53098">
    <property type="entry name" value="Ribonuclease H-like"/>
    <property type="match status" value="1"/>
</dbReference>
<dbReference type="GO" id="GO:0005829">
    <property type="term" value="C:cytosol"/>
    <property type="evidence" value="ECO:0007669"/>
    <property type="project" value="TreeGrafter"/>
</dbReference>
<evidence type="ECO:0000313" key="6">
    <source>
        <dbReference type="Proteomes" id="UP000463051"/>
    </source>
</evidence>
<name>A0A7X2H3L2_9BACL</name>
<sequence length="249" mass="27787">MKEPNKGGGFWNNLRQGGMPSAIASMRGGEASQQTAQQMAFIRSLMREKRRPEVLRTPLAELETVIFDLETTGFAHQHGDEIMSIGAIKVVGETIKEDECFYTLVNCQTAIPENITQLTGISEEMTRSAPSLMDGLHNFMSFVGQRVMVAHASSHDKSFLNAALWKTSKVQLTHRVLDTMMLARCLEPQRSNYTLDELLAVHGIPISGRHNALEDAKMTASLWVSYLQEIAKKPQLETLGDLYTYLSRA</sequence>
<evidence type="ECO:0000256" key="3">
    <source>
        <dbReference type="ARBA" id="ARBA00022839"/>
    </source>
</evidence>
<proteinExistence type="predicted"/>
<keyword evidence="3 5" id="KW-0269">Exonuclease</keyword>
<dbReference type="EMBL" id="WJXB01000002">
    <property type="protein sequence ID" value="MRN52783.1"/>
    <property type="molecule type" value="Genomic_DNA"/>
</dbReference>
<dbReference type="RefSeq" id="WP_154117775.1">
    <property type="nucleotide sequence ID" value="NZ_WJXB01000002.1"/>
</dbReference>
<evidence type="ECO:0000259" key="4">
    <source>
        <dbReference type="SMART" id="SM00479"/>
    </source>
</evidence>
<organism evidence="5 6">
    <name type="scientific">Paenibacillus monticola</name>
    <dbReference type="NCBI Taxonomy" id="2666075"/>
    <lineage>
        <taxon>Bacteria</taxon>
        <taxon>Bacillati</taxon>
        <taxon>Bacillota</taxon>
        <taxon>Bacilli</taxon>
        <taxon>Bacillales</taxon>
        <taxon>Paenibacillaceae</taxon>
        <taxon>Paenibacillus</taxon>
    </lineage>
</organism>
<dbReference type="CDD" id="cd06127">
    <property type="entry name" value="DEDDh"/>
    <property type="match status" value="1"/>
</dbReference>
<dbReference type="InterPro" id="IPR013520">
    <property type="entry name" value="Ribonucl_H"/>
</dbReference>
<dbReference type="GO" id="GO:0008408">
    <property type="term" value="F:3'-5' exonuclease activity"/>
    <property type="evidence" value="ECO:0007669"/>
    <property type="project" value="TreeGrafter"/>
</dbReference>
<dbReference type="InterPro" id="IPR006054">
    <property type="entry name" value="DnaQ"/>
</dbReference>